<dbReference type="Proteomes" id="UP000192422">
    <property type="component" value="Chromosome"/>
</dbReference>
<sequence length="277" mass="31399">MFNLIVSGRVENDRRGFIMAERVFGYTTDEVKNQFVNDTSIDFQSVLKFPTLLMEEGRGDEVARIAWLSRVTRKGSDYQLDYTIDPDLPKLTNADIDALQSELDMHDWELGTNHWAIKDVDLFEVLFRKSTGKRVAPTVFQLSEKPINPKLVSFMMPFSGQFTSVYQDVKAALEADGYQCQRADDMWVHAHIMTDIIELICTSAVIVCDLSGKNPNVFYEAGIAHTLGKEVILITQSHDDVPFDLRPIRYLDYLNNGEGRAKLANDILARVQAVTNP</sequence>
<dbReference type="EMBL" id="CP053562">
    <property type="protein sequence ID" value="QPZ91050.1"/>
    <property type="molecule type" value="Genomic_DNA"/>
</dbReference>
<evidence type="ECO:0000313" key="1">
    <source>
        <dbReference type="EMBL" id="QPZ91050.1"/>
    </source>
</evidence>
<accession>A0ABX6YV37</accession>
<dbReference type="RefSeq" id="WP_083077841.1">
    <property type="nucleotide sequence ID" value="NZ_CP053562.1"/>
</dbReference>
<keyword evidence="2" id="KW-1185">Reference proteome</keyword>
<evidence type="ECO:0008006" key="3">
    <source>
        <dbReference type="Google" id="ProtNLM"/>
    </source>
</evidence>
<protein>
    <recommendedName>
        <fullName evidence="3">AbiJ N-terminal domain-containing protein</fullName>
    </recommendedName>
</protein>
<organism evidence="1 2">
    <name type="scientific">Thioclava electrotropha</name>
    <dbReference type="NCBI Taxonomy" id="1549850"/>
    <lineage>
        <taxon>Bacteria</taxon>
        <taxon>Pseudomonadati</taxon>
        <taxon>Pseudomonadota</taxon>
        <taxon>Alphaproteobacteria</taxon>
        <taxon>Rhodobacterales</taxon>
        <taxon>Paracoccaceae</taxon>
        <taxon>Thioclava</taxon>
    </lineage>
</organism>
<reference evidence="1 2" key="1">
    <citation type="submission" date="2020-05" db="EMBL/GenBank/DDBJ databases">
        <title>Thioclava electrotropha strain Elox9 finished genome.</title>
        <authorList>
            <person name="Rowe A.R."/>
            <person name="Wilbanks E.G."/>
        </authorList>
    </citation>
    <scope>NUCLEOTIDE SEQUENCE [LARGE SCALE GENOMIC DNA]</scope>
    <source>
        <strain evidence="1 2">Elox9</strain>
    </source>
</reference>
<gene>
    <name evidence="1" type="ORF">AKL02_009125</name>
</gene>
<name>A0ABX6YV37_9RHOB</name>
<proteinExistence type="predicted"/>
<evidence type="ECO:0000313" key="2">
    <source>
        <dbReference type="Proteomes" id="UP000192422"/>
    </source>
</evidence>